<dbReference type="PANTHER" id="PTHR35400">
    <property type="entry name" value="SLR1083 PROTEIN"/>
    <property type="match status" value="1"/>
</dbReference>
<sequence>MTWEGAVSTTLDEMFELIEAMNVPEDYRAEIIEGEIVLNPQRATHATIIRLLADDLAKARGRMAPILWDVRIDFPGTLNGFAPDLALAAPEAKALPNGSYRYQDIELVAEVVSQSSRRDDYGAKLEVYASAGAPVYLLADPKLGFTHVNFQPKKGAYSDVLTYAFGQVFTLPGSGIRIDTTDWPRD</sequence>
<dbReference type="RefSeq" id="WP_222974281.1">
    <property type="nucleotide sequence ID" value="NZ_JAINVZ010000002.1"/>
</dbReference>
<keyword evidence="2" id="KW-0255">Endonuclease</keyword>
<keyword evidence="2" id="KW-0378">Hydrolase</keyword>
<feature type="domain" description="Putative restriction endonuclease" evidence="1">
    <location>
        <begin position="18"/>
        <end position="171"/>
    </location>
</feature>
<keyword evidence="2" id="KW-0540">Nuclease</keyword>
<evidence type="ECO:0000313" key="2">
    <source>
        <dbReference type="EMBL" id="MBY8884218.1"/>
    </source>
</evidence>
<organism evidence="2 3">
    <name type="scientific">Streptantibioticus parmotrematis</name>
    <dbReference type="NCBI Taxonomy" id="2873249"/>
    <lineage>
        <taxon>Bacteria</taxon>
        <taxon>Bacillati</taxon>
        <taxon>Actinomycetota</taxon>
        <taxon>Actinomycetes</taxon>
        <taxon>Kitasatosporales</taxon>
        <taxon>Streptomycetaceae</taxon>
        <taxon>Streptantibioticus</taxon>
    </lineage>
</organism>
<dbReference type="InterPro" id="IPR008538">
    <property type="entry name" value="Uma2"/>
</dbReference>
<name>A0ABS7QM15_9ACTN</name>
<dbReference type="GO" id="GO:0004519">
    <property type="term" value="F:endonuclease activity"/>
    <property type="evidence" value="ECO:0007669"/>
    <property type="project" value="UniProtKB-KW"/>
</dbReference>
<dbReference type="Pfam" id="PF05685">
    <property type="entry name" value="Uma2"/>
    <property type="match status" value="1"/>
</dbReference>
<reference evidence="2 3" key="1">
    <citation type="submission" date="2021-08" db="EMBL/GenBank/DDBJ databases">
        <title>Streptomyces sp. PTM05 isolated from lichen.</title>
        <authorList>
            <person name="Somphong A."/>
            <person name="Phongsopitanun W."/>
            <person name="Tanasupawat S."/>
        </authorList>
    </citation>
    <scope>NUCLEOTIDE SEQUENCE [LARGE SCALE GENOMIC DNA]</scope>
    <source>
        <strain evidence="2 3">Ptm05</strain>
    </source>
</reference>
<keyword evidence="3" id="KW-1185">Reference proteome</keyword>
<dbReference type="InterPro" id="IPR011335">
    <property type="entry name" value="Restrct_endonuc-II-like"/>
</dbReference>
<dbReference type="CDD" id="cd06260">
    <property type="entry name" value="DUF820-like"/>
    <property type="match status" value="1"/>
</dbReference>
<evidence type="ECO:0000313" key="3">
    <source>
        <dbReference type="Proteomes" id="UP001198565"/>
    </source>
</evidence>
<accession>A0ABS7QM15</accession>
<dbReference type="PANTHER" id="PTHR35400:SF3">
    <property type="entry name" value="SLL1072 PROTEIN"/>
    <property type="match status" value="1"/>
</dbReference>
<dbReference type="InterPro" id="IPR012296">
    <property type="entry name" value="Nuclease_put_TT1808"/>
</dbReference>
<dbReference type="Gene3D" id="3.90.1570.10">
    <property type="entry name" value="tt1808, chain A"/>
    <property type="match status" value="1"/>
</dbReference>
<protein>
    <submittedName>
        <fullName evidence="2">Uma2 family endonuclease</fullName>
    </submittedName>
</protein>
<dbReference type="SUPFAM" id="SSF52980">
    <property type="entry name" value="Restriction endonuclease-like"/>
    <property type="match status" value="1"/>
</dbReference>
<gene>
    <name evidence="2" type="ORF">K7472_05075</name>
</gene>
<evidence type="ECO:0000259" key="1">
    <source>
        <dbReference type="Pfam" id="PF05685"/>
    </source>
</evidence>
<dbReference type="Proteomes" id="UP001198565">
    <property type="component" value="Unassembled WGS sequence"/>
</dbReference>
<proteinExistence type="predicted"/>
<comment type="caution">
    <text evidence="2">The sequence shown here is derived from an EMBL/GenBank/DDBJ whole genome shotgun (WGS) entry which is preliminary data.</text>
</comment>
<dbReference type="EMBL" id="JAINVZ010000002">
    <property type="protein sequence ID" value="MBY8884218.1"/>
    <property type="molecule type" value="Genomic_DNA"/>
</dbReference>